<accession>A0A563EW46</accession>
<dbReference type="InterPro" id="IPR051477">
    <property type="entry name" value="Expansin_CellWall"/>
</dbReference>
<dbReference type="OrthoDB" id="5499927at2"/>
<evidence type="ECO:0000256" key="1">
    <source>
        <dbReference type="ARBA" id="ARBA00022729"/>
    </source>
</evidence>
<keyword evidence="4" id="KW-1185">Reference proteome</keyword>
<sequence>MLSAATAVGAVALAAAGLVAPPYAGNLGTATYQGKATFTEDYKPDWDKVACPKSENLKTLPKEFIAGLNREQFGKGDKSPNCGVIVEVTGPKGKFKVQIVDVAEGPKKGDLNLDKAAFAKIADVNDGIVKISWAVAK</sequence>
<feature type="chain" id="PRO_5021751600" description="RlpA-like protein double-psi beta-barrel domain-containing protein" evidence="2">
    <location>
        <begin position="25"/>
        <end position="137"/>
    </location>
</feature>
<evidence type="ECO:0000256" key="2">
    <source>
        <dbReference type="SAM" id="SignalP"/>
    </source>
</evidence>
<dbReference type="Proteomes" id="UP000316639">
    <property type="component" value="Unassembled WGS sequence"/>
</dbReference>
<dbReference type="Gene3D" id="2.40.40.10">
    <property type="entry name" value="RlpA-like domain"/>
    <property type="match status" value="1"/>
</dbReference>
<dbReference type="PANTHER" id="PTHR31836">
    <property type="match status" value="1"/>
</dbReference>
<dbReference type="SUPFAM" id="SSF50685">
    <property type="entry name" value="Barwin-like endoglucanases"/>
    <property type="match status" value="1"/>
</dbReference>
<evidence type="ECO:0000313" key="3">
    <source>
        <dbReference type="EMBL" id="TWP51937.1"/>
    </source>
</evidence>
<dbReference type="AlphaFoldDB" id="A0A563EW46"/>
<keyword evidence="1 2" id="KW-0732">Signal</keyword>
<organism evidence="3 4">
    <name type="scientific">Lentzea tibetensis</name>
    <dbReference type="NCBI Taxonomy" id="2591470"/>
    <lineage>
        <taxon>Bacteria</taxon>
        <taxon>Bacillati</taxon>
        <taxon>Actinomycetota</taxon>
        <taxon>Actinomycetes</taxon>
        <taxon>Pseudonocardiales</taxon>
        <taxon>Pseudonocardiaceae</taxon>
        <taxon>Lentzea</taxon>
    </lineage>
</organism>
<evidence type="ECO:0008006" key="5">
    <source>
        <dbReference type="Google" id="ProtNLM"/>
    </source>
</evidence>
<proteinExistence type="predicted"/>
<name>A0A563EW46_9PSEU</name>
<feature type="signal peptide" evidence="2">
    <location>
        <begin position="1"/>
        <end position="24"/>
    </location>
</feature>
<evidence type="ECO:0000313" key="4">
    <source>
        <dbReference type="Proteomes" id="UP000316639"/>
    </source>
</evidence>
<dbReference type="EMBL" id="VOBR01000007">
    <property type="protein sequence ID" value="TWP51937.1"/>
    <property type="molecule type" value="Genomic_DNA"/>
</dbReference>
<gene>
    <name evidence="3" type="ORF">FKR81_13945</name>
</gene>
<dbReference type="PANTHER" id="PTHR31836:SF21">
    <property type="entry name" value="EXPANSIN-LIKE PROTEIN 7"/>
    <property type="match status" value="1"/>
</dbReference>
<comment type="caution">
    <text evidence="3">The sequence shown here is derived from an EMBL/GenBank/DDBJ whole genome shotgun (WGS) entry which is preliminary data.</text>
</comment>
<dbReference type="InterPro" id="IPR036908">
    <property type="entry name" value="RlpA-like_sf"/>
</dbReference>
<reference evidence="3 4" key="1">
    <citation type="submission" date="2019-07" db="EMBL/GenBank/DDBJ databases">
        <title>Lentzea xizangensis sp. nov., isolated from Qinghai-Tibetan Plateau Soils.</title>
        <authorList>
            <person name="Huang J."/>
        </authorList>
    </citation>
    <scope>NUCLEOTIDE SEQUENCE [LARGE SCALE GENOMIC DNA]</scope>
    <source>
        <strain evidence="3 4">FXJ1.1311</strain>
    </source>
</reference>
<protein>
    <recommendedName>
        <fullName evidence="5">RlpA-like protein double-psi beta-barrel domain-containing protein</fullName>
    </recommendedName>
</protein>